<comment type="function">
    <text evidence="10">Interacts with outer membrane receptor proteins that carry out high-affinity binding and energy dependent uptake into the periplasmic space of specific substrates. It could act to transduce energy from the cytoplasmic membrane to specific energy-requiring processes in the outer membrane, resulting in the release into the periplasm of ligands bound by these outer membrane proteins.</text>
</comment>
<evidence type="ECO:0000256" key="7">
    <source>
        <dbReference type="ARBA" id="ARBA00022927"/>
    </source>
</evidence>
<keyword evidence="12" id="KW-0732">Signal</keyword>
<evidence type="ECO:0000256" key="6">
    <source>
        <dbReference type="ARBA" id="ARBA00022692"/>
    </source>
</evidence>
<dbReference type="GO" id="GO:0015031">
    <property type="term" value="P:protein transport"/>
    <property type="evidence" value="ECO:0007669"/>
    <property type="project" value="UniProtKB-UniRule"/>
</dbReference>
<feature type="compositionally biased region" description="Basic residues" evidence="11">
    <location>
        <begin position="301"/>
        <end position="316"/>
    </location>
</feature>
<keyword evidence="9" id="KW-0472">Membrane</keyword>
<keyword evidence="8" id="KW-1133">Transmembrane helix</keyword>
<feature type="chain" id="PRO_5037208556" description="Protein TonB" evidence="12">
    <location>
        <begin position="26"/>
        <end position="392"/>
    </location>
</feature>
<dbReference type="GO" id="GO:0098797">
    <property type="term" value="C:plasma membrane protein complex"/>
    <property type="evidence" value="ECO:0007669"/>
    <property type="project" value="TreeGrafter"/>
</dbReference>
<dbReference type="SUPFAM" id="SSF74653">
    <property type="entry name" value="TolA/TonB C-terminal domain"/>
    <property type="match status" value="1"/>
</dbReference>
<feature type="region of interest" description="Disordered" evidence="11">
    <location>
        <begin position="195"/>
        <end position="321"/>
    </location>
</feature>
<accession>A0A939EHE2</accession>
<evidence type="ECO:0000313" key="15">
    <source>
        <dbReference type="Proteomes" id="UP000664096"/>
    </source>
</evidence>
<evidence type="ECO:0000256" key="9">
    <source>
        <dbReference type="ARBA" id="ARBA00023136"/>
    </source>
</evidence>
<sequence length="392" mass="41743">MRFARYLVAGAVASLVIHGSGSAFFADDPNEILIAASQGGGVSVIGSIEDLVAGAKVETVADDEPVEKIEPEEDPLDPVQDVTKTEEVPQQDVVKPVGVQPLQSVAEPVDLPEAVDPLPALPVVAGVTTTDPVTALEIPENLPPIETPPAEQETKPVEMVKPPETVQPAEPLEPVEQVTVAAVKPVEPVAEQKPVEIAQAEVPEDPDVLKPVEPQPEVQEPVVDPLMEVTQTPKVKPKPPVRKAQKKTKKKKAVKAGTTQKRGTNAQSRKGGERVTSNSAKGFQNGRADGKSKDGGTRARSNYKGKVSAKLRRAKRYPKEASRKNIKGTVVVTFVIASSGSVSGIRVVRSSGNSVLDRAGIDMVRRASPMPKFPKDISEKRMPMTVPIQFGG</sequence>
<dbReference type="PANTHER" id="PTHR33446">
    <property type="entry name" value="PROTEIN TONB-RELATED"/>
    <property type="match status" value="1"/>
</dbReference>
<dbReference type="AlphaFoldDB" id="A0A939EHE2"/>
<evidence type="ECO:0000256" key="8">
    <source>
        <dbReference type="ARBA" id="ARBA00022989"/>
    </source>
</evidence>
<dbReference type="GO" id="GO:0030288">
    <property type="term" value="C:outer membrane-bounded periplasmic space"/>
    <property type="evidence" value="ECO:0007669"/>
    <property type="project" value="InterPro"/>
</dbReference>
<proteinExistence type="inferred from homology"/>
<dbReference type="GO" id="GO:0055085">
    <property type="term" value="P:transmembrane transport"/>
    <property type="evidence" value="ECO:0007669"/>
    <property type="project" value="InterPro"/>
</dbReference>
<feature type="domain" description="TonB C-terminal" evidence="13">
    <location>
        <begin position="302"/>
        <end position="392"/>
    </location>
</feature>
<evidence type="ECO:0000256" key="10">
    <source>
        <dbReference type="RuleBase" id="RU362123"/>
    </source>
</evidence>
<dbReference type="InterPro" id="IPR003538">
    <property type="entry name" value="TonB"/>
</dbReference>
<evidence type="ECO:0000256" key="2">
    <source>
        <dbReference type="ARBA" id="ARBA00006555"/>
    </source>
</evidence>
<comment type="similarity">
    <text evidence="2 10">Belongs to the TonB family.</text>
</comment>
<evidence type="ECO:0000256" key="1">
    <source>
        <dbReference type="ARBA" id="ARBA00004383"/>
    </source>
</evidence>
<dbReference type="NCBIfam" id="TIGR01352">
    <property type="entry name" value="tonB_Cterm"/>
    <property type="match status" value="1"/>
</dbReference>
<dbReference type="InterPro" id="IPR006260">
    <property type="entry name" value="TonB/TolA_C"/>
</dbReference>
<comment type="caution">
    <text evidence="14">The sequence shown here is derived from an EMBL/GenBank/DDBJ whole genome shotgun (WGS) entry which is preliminary data.</text>
</comment>
<reference evidence="14" key="1">
    <citation type="submission" date="2020-12" db="EMBL/GenBank/DDBJ databases">
        <title>Oil enriched cultivation method for isolating marine PHA-producing bacteria.</title>
        <authorList>
            <person name="Zheng W."/>
            <person name="Yu S."/>
            <person name="Huang Y."/>
        </authorList>
    </citation>
    <scope>NUCLEOTIDE SEQUENCE</scope>
    <source>
        <strain evidence="14">SY-2-12</strain>
    </source>
</reference>
<dbReference type="PANTHER" id="PTHR33446:SF2">
    <property type="entry name" value="PROTEIN TONB"/>
    <property type="match status" value="1"/>
</dbReference>
<feature type="compositionally biased region" description="Basic and acidic residues" evidence="11">
    <location>
        <begin position="288"/>
        <end position="297"/>
    </location>
</feature>
<keyword evidence="10" id="KW-0735">Signal-anchor</keyword>
<dbReference type="GO" id="GO:0031992">
    <property type="term" value="F:energy transducer activity"/>
    <property type="evidence" value="ECO:0007669"/>
    <property type="project" value="InterPro"/>
</dbReference>
<dbReference type="InterPro" id="IPR037682">
    <property type="entry name" value="TonB_C"/>
</dbReference>
<dbReference type="EMBL" id="JAEKJZ010000004">
    <property type="protein sequence ID" value="MBN9672293.1"/>
    <property type="molecule type" value="Genomic_DNA"/>
</dbReference>
<name>A0A939EHE2_9HYPH</name>
<dbReference type="GO" id="GO:0015891">
    <property type="term" value="P:siderophore transport"/>
    <property type="evidence" value="ECO:0007669"/>
    <property type="project" value="InterPro"/>
</dbReference>
<evidence type="ECO:0000256" key="11">
    <source>
        <dbReference type="SAM" id="MobiDB-lite"/>
    </source>
</evidence>
<evidence type="ECO:0000256" key="5">
    <source>
        <dbReference type="ARBA" id="ARBA00022519"/>
    </source>
</evidence>
<dbReference type="PROSITE" id="PS52015">
    <property type="entry name" value="TONB_CTD"/>
    <property type="match status" value="1"/>
</dbReference>
<evidence type="ECO:0000259" key="13">
    <source>
        <dbReference type="PROSITE" id="PS52015"/>
    </source>
</evidence>
<keyword evidence="4 10" id="KW-1003">Cell membrane</keyword>
<dbReference type="RefSeq" id="WP_207142147.1">
    <property type="nucleotide sequence ID" value="NZ_JAEKJZ010000004.1"/>
</dbReference>
<dbReference type="PRINTS" id="PR01374">
    <property type="entry name" value="TONBPROTEIN"/>
</dbReference>
<keyword evidence="6" id="KW-0812">Transmembrane</keyword>
<organism evidence="14 15">
    <name type="scientific">Roseibium aggregatum</name>
    <dbReference type="NCBI Taxonomy" id="187304"/>
    <lineage>
        <taxon>Bacteria</taxon>
        <taxon>Pseudomonadati</taxon>
        <taxon>Pseudomonadota</taxon>
        <taxon>Alphaproteobacteria</taxon>
        <taxon>Hyphomicrobiales</taxon>
        <taxon>Stappiaceae</taxon>
        <taxon>Roseibium</taxon>
    </lineage>
</organism>
<comment type="subcellular location">
    <subcellularLocation>
        <location evidence="1 10">Cell inner membrane</location>
        <topology evidence="1 10">Single-pass membrane protein</topology>
        <orientation evidence="1 10">Periplasmic side</orientation>
    </subcellularLocation>
</comment>
<keyword evidence="3 10" id="KW-0813">Transport</keyword>
<feature type="compositionally biased region" description="Acidic residues" evidence="11">
    <location>
        <begin position="64"/>
        <end position="76"/>
    </location>
</feature>
<keyword evidence="7 10" id="KW-0653">Protein transport</keyword>
<evidence type="ECO:0000256" key="12">
    <source>
        <dbReference type="SAM" id="SignalP"/>
    </source>
</evidence>
<keyword evidence="5 10" id="KW-0997">Cell inner membrane</keyword>
<evidence type="ECO:0000256" key="4">
    <source>
        <dbReference type="ARBA" id="ARBA00022475"/>
    </source>
</evidence>
<feature type="compositionally biased region" description="Basic residues" evidence="11">
    <location>
        <begin position="235"/>
        <end position="254"/>
    </location>
</feature>
<gene>
    <name evidence="14" type="ORF">JF539_18210</name>
</gene>
<dbReference type="Proteomes" id="UP000664096">
    <property type="component" value="Unassembled WGS sequence"/>
</dbReference>
<feature type="compositionally biased region" description="Low complexity" evidence="11">
    <location>
        <begin position="211"/>
        <end position="223"/>
    </location>
</feature>
<dbReference type="InterPro" id="IPR051045">
    <property type="entry name" value="TonB-dependent_transducer"/>
</dbReference>
<evidence type="ECO:0000313" key="14">
    <source>
        <dbReference type="EMBL" id="MBN9672293.1"/>
    </source>
</evidence>
<evidence type="ECO:0000256" key="3">
    <source>
        <dbReference type="ARBA" id="ARBA00022448"/>
    </source>
</evidence>
<feature type="signal peptide" evidence="12">
    <location>
        <begin position="1"/>
        <end position="25"/>
    </location>
</feature>
<dbReference type="Gene3D" id="3.30.1150.10">
    <property type="match status" value="1"/>
</dbReference>
<feature type="region of interest" description="Disordered" evidence="11">
    <location>
        <begin position="64"/>
        <end position="94"/>
    </location>
</feature>
<protein>
    <recommendedName>
        <fullName evidence="10">Protein TonB</fullName>
    </recommendedName>
</protein>
<dbReference type="Pfam" id="PF03544">
    <property type="entry name" value="TonB_C"/>
    <property type="match status" value="1"/>
</dbReference>